<protein>
    <recommendedName>
        <fullName evidence="2">DUF6532 domain-containing protein</fullName>
    </recommendedName>
</protein>
<accession>A0A6A4GE27</accession>
<dbReference type="EMBL" id="ML770311">
    <property type="protein sequence ID" value="KAE9383829.1"/>
    <property type="molecule type" value="Genomic_DNA"/>
</dbReference>
<evidence type="ECO:0000256" key="1">
    <source>
        <dbReference type="SAM" id="MobiDB-lite"/>
    </source>
</evidence>
<proteinExistence type="predicted"/>
<feature type="region of interest" description="Disordered" evidence="1">
    <location>
        <begin position="1"/>
        <end position="248"/>
    </location>
</feature>
<dbReference type="OrthoDB" id="2790754at2759"/>
<sequence>MSGAKRSSSEKVQEAKKHKPVDPQSTSTSATKKRRTTDPQSTSGTSVTKKPSAAAASSSRTTRSGGAAQAPPPAARATAKSKSKPTPIPTPERKTSTSKRTATNEFNAAYIHGAAPADSSHQKRVIAPKKVISPSSDFNADLEPVDLETKHSQKLTWDRSEVPLAESKKPKEDRSKVFLPGEDLDEDNDEDVDEEEEEEEDDELEAESTELMAEPKGEQDNMVVEDITSTSKQKKQKKQKRSRKNKNKSKVLLSDFEDINGSEALLTLGKSVYRKGACLQDMFPASDTVHYLEWKSIIDDLPQKDPRKTALQIIGMEIPLRQRAVKYANYATSDVRREFGHHARTLVCSTFNLAGDDRSTTETATFVAGLLHDRMFHYGTFNLETLEFEKTTPFLLTLIPRILHTALVIQATKADALILAELKQQCHVPLKLIALIVTLIEHVLCEYSSGYSRTAQFLEKNDRANYRSICATLMDLEKKSPRYSDRLQRGTYKAMMRINLDSLPKQEYDWEALEEYALELDKASEAGEQEYNNSESDDEKDVGKGVERDGERNGEMDGERTVRGKVRAAVRVVVKRVTRRTVRPALPMTTTPTTALARRLVI</sequence>
<dbReference type="Pfam" id="PF20149">
    <property type="entry name" value="DUF6532"/>
    <property type="match status" value="1"/>
</dbReference>
<evidence type="ECO:0000259" key="2">
    <source>
        <dbReference type="Pfam" id="PF20149"/>
    </source>
</evidence>
<feature type="compositionally biased region" description="Low complexity" evidence="1">
    <location>
        <begin position="52"/>
        <end position="80"/>
    </location>
</feature>
<gene>
    <name evidence="3" type="ORF">BT96DRAFT_951008</name>
</gene>
<organism evidence="3 4">
    <name type="scientific">Gymnopus androsaceus JB14</name>
    <dbReference type="NCBI Taxonomy" id="1447944"/>
    <lineage>
        <taxon>Eukaryota</taxon>
        <taxon>Fungi</taxon>
        <taxon>Dikarya</taxon>
        <taxon>Basidiomycota</taxon>
        <taxon>Agaricomycotina</taxon>
        <taxon>Agaricomycetes</taxon>
        <taxon>Agaricomycetidae</taxon>
        <taxon>Agaricales</taxon>
        <taxon>Marasmiineae</taxon>
        <taxon>Omphalotaceae</taxon>
        <taxon>Gymnopus</taxon>
    </lineage>
</organism>
<feature type="compositionally biased region" description="Polar residues" evidence="1">
    <location>
        <begin position="38"/>
        <end position="49"/>
    </location>
</feature>
<feature type="compositionally biased region" description="Basic residues" evidence="1">
    <location>
        <begin position="232"/>
        <end position="248"/>
    </location>
</feature>
<feature type="compositionally biased region" description="Acidic residues" evidence="1">
    <location>
        <begin position="182"/>
        <end position="208"/>
    </location>
</feature>
<dbReference type="AlphaFoldDB" id="A0A6A4GE27"/>
<reference evidence="3" key="1">
    <citation type="journal article" date="2019" name="Environ. Microbiol.">
        <title>Fungal ecological strategies reflected in gene transcription - a case study of two litter decomposers.</title>
        <authorList>
            <person name="Barbi F."/>
            <person name="Kohler A."/>
            <person name="Barry K."/>
            <person name="Baskaran P."/>
            <person name="Daum C."/>
            <person name="Fauchery L."/>
            <person name="Ihrmark K."/>
            <person name="Kuo A."/>
            <person name="LaButti K."/>
            <person name="Lipzen A."/>
            <person name="Morin E."/>
            <person name="Grigoriev I.V."/>
            <person name="Henrissat B."/>
            <person name="Lindahl B."/>
            <person name="Martin F."/>
        </authorList>
    </citation>
    <scope>NUCLEOTIDE SEQUENCE</scope>
    <source>
        <strain evidence="3">JB14</strain>
    </source>
</reference>
<dbReference type="Proteomes" id="UP000799118">
    <property type="component" value="Unassembled WGS sequence"/>
</dbReference>
<evidence type="ECO:0000313" key="3">
    <source>
        <dbReference type="EMBL" id="KAE9383829.1"/>
    </source>
</evidence>
<evidence type="ECO:0000313" key="4">
    <source>
        <dbReference type="Proteomes" id="UP000799118"/>
    </source>
</evidence>
<name>A0A6A4GE27_9AGAR</name>
<feature type="domain" description="DUF6532" evidence="2">
    <location>
        <begin position="270"/>
        <end position="475"/>
    </location>
</feature>
<feature type="compositionally biased region" description="Basic and acidic residues" evidence="1">
    <location>
        <begin position="147"/>
        <end position="176"/>
    </location>
</feature>
<feature type="region of interest" description="Disordered" evidence="1">
    <location>
        <begin position="527"/>
        <end position="562"/>
    </location>
</feature>
<feature type="compositionally biased region" description="Basic and acidic residues" evidence="1">
    <location>
        <begin position="541"/>
        <end position="562"/>
    </location>
</feature>
<keyword evidence="4" id="KW-1185">Reference proteome</keyword>
<dbReference type="InterPro" id="IPR045341">
    <property type="entry name" value="DUF6532"/>
</dbReference>